<proteinExistence type="predicted"/>
<accession>A0ACC6AP68</accession>
<organism evidence="1 2">
    <name type="scientific">Nitrobacter winogradskyi</name>
    <name type="common">Nitrobacter agilis</name>
    <dbReference type="NCBI Taxonomy" id="913"/>
    <lineage>
        <taxon>Bacteria</taxon>
        <taxon>Pseudomonadati</taxon>
        <taxon>Pseudomonadota</taxon>
        <taxon>Alphaproteobacteria</taxon>
        <taxon>Hyphomicrobiales</taxon>
        <taxon>Nitrobacteraceae</taxon>
        <taxon>Nitrobacter</taxon>
    </lineage>
</organism>
<comment type="caution">
    <text evidence="1">The sequence shown here is derived from an EMBL/GenBank/DDBJ whole genome shotgun (WGS) entry which is preliminary data.</text>
</comment>
<reference evidence="1" key="1">
    <citation type="submission" date="2022-03" db="EMBL/GenBank/DDBJ databases">
        <title>Interactions between chemoautotrophic and heterotrophic bacteria.</title>
        <authorList>
            <person name="Santoro A."/>
        </authorList>
    </citation>
    <scope>NUCLEOTIDE SEQUENCE</scope>
    <source>
        <strain evidence="1">Nb-106</strain>
    </source>
</reference>
<evidence type="ECO:0000313" key="1">
    <source>
        <dbReference type="EMBL" id="MCP2001367.1"/>
    </source>
</evidence>
<dbReference type="EMBL" id="JALJZS010000006">
    <property type="protein sequence ID" value="MCP2001367.1"/>
    <property type="molecule type" value="Genomic_DNA"/>
</dbReference>
<evidence type="ECO:0000313" key="2">
    <source>
        <dbReference type="Proteomes" id="UP001205486"/>
    </source>
</evidence>
<dbReference type="Proteomes" id="UP001205486">
    <property type="component" value="Unassembled WGS sequence"/>
</dbReference>
<sequence>MTLIDFMSMDGERQDLIRVVVGRSCRVAMRSELVIRFGYGHVIPWVNRLEDGTLRAIAGPDQLALRTTAPLRGDDFKTISEFTVSDGETVPFVLSYATSHLPLPKPIDADATLAKTEAFWTEWAERCRYKGPWADAVVRSHLVLKALTYEPTGGIVAAPTTSLPELPGGPRNWDYRFCWLRDSTFSLLSPMNAGYFDGARAWRDWLLRAVAGSPSRIQIIYGLAGECDLTERELAWLPGYQRSLPVRIGNAAHRQLQLDVYGEVMDTFHHARRGGLEHSEAVGGSARSFRIWRRFGSGPTKASGNAQREPPLHALQSNGLGGVRPRHSQRRAVHLEAPLERWRGIRSQIHEEVCRRGFNAKIGSFVQCYGGKTLDASLLLIPLVGFLPAGDPRSHCRDRRAPADGRWLCPSLRFFGYRGCDCHPAKERFSLAVFGSPTI</sequence>
<gene>
    <name evidence="1" type="ORF">J2S34_003853</name>
</gene>
<name>A0ACC6AP68_NITWI</name>
<keyword evidence="2" id="KW-1185">Reference proteome</keyword>
<protein>
    <submittedName>
        <fullName evidence="1">GH15 family glucan-1,4-alpha-glucosidase</fullName>
    </submittedName>
</protein>